<accession>A0AAN6Q767</accession>
<dbReference type="EMBL" id="MU863632">
    <property type="protein sequence ID" value="KAK4102241.1"/>
    <property type="molecule type" value="Genomic_DNA"/>
</dbReference>
<keyword evidence="2" id="KW-1185">Reference proteome</keyword>
<sequence length="156" mass="16724">MPKWMWLRAYKAAAALVRRVEPLPAGQARQASLGPSVCGLISLPWKQPGKSQQLGFRVACCCGAACLHPVSSAGQKPPVNAPGLQFVFVSLARDRPAGTAFQGNFQGSANCLSHGTWSQPNSGNPDRRQNEPISWKTLNGTCISFQVATIAVIRRP</sequence>
<reference evidence="1" key="1">
    <citation type="journal article" date="2023" name="Mol. Phylogenet. Evol.">
        <title>Genome-scale phylogeny and comparative genomics of the fungal order Sordariales.</title>
        <authorList>
            <person name="Hensen N."/>
            <person name="Bonometti L."/>
            <person name="Westerberg I."/>
            <person name="Brannstrom I.O."/>
            <person name="Guillou S."/>
            <person name="Cros-Aarteil S."/>
            <person name="Calhoun S."/>
            <person name="Haridas S."/>
            <person name="Kuo A."/>
            <person name="Mondo S."/>
            <person name="Pangilinan J."/>
            <person name="Riley R."/>
            <person name="LaButti K."/>
            <person name="Andreopoulos B."/>
            <person name="Lipzen A."/>
            <person name="Chen C."/>
            <person name="Yan M."/>
            <person name="Daum C."/>
            <person name="Ng V."/>
            <person name="Clum A."/>
            <person name="Steindorff A."/>
            <person name="Ohm R.A."/>
            <person name="Martin F."/>
            <person name="Silar P."/>
            <person name="Natvig D.O."/>
            <person name="Lalanne C."/>
            <person name="Gautier V."/>
            <person name="Ament-Velasquez S.L."/>
            <person name="Kruys A."/>
            <person name="Hutchinson M.I."/>
            <person name="Powell A.J."/>
            <person name="Barry K."/>
            <person name="Miller A.N."/>
            <person name="Grigoriev I.V."/>
            <person name="Debuchy R."/>
            <person name="Gladieux P."/>
            <person name="Hiltunen Thoren M."/>
            <person name="Johannesson H."/>
        </authorList>
    </citation>
    <scope>NUCLEOTIDE SEQUENCE</scope>
    <source>
        <strain evidence="1">CBS 757.83</strain>
    </source>
</reference>
<name>A0AAN6Q767_9PEZI</name>
<gene>
    <name evidence="1" type="ORF">N658DRAFT_356642</name>
</gene>
<protein>
    <submittedName>
        <fullName evidence="1">Uncharacterized protein</fullName>
    </submittedName>
</protein>
<comment type="caution">
    <text evidence="1">The sequence shown here is derived from an EMBL/GenBank/DDBJ whole genome shotgun (WGS) entry which is preliminary data.</text>
</comment>
<evidence type="ECO:0000313" key="1">
    <source>
        <dbReference type="EMBL" id="KAK4102241.1"/>
    </source>
</evidence>
<reference evidence="1" key="2">
    <citation type="submission" date="2023-05" db="EMBL/GenBank/DDBJ databases">
        <authorList>
            <consortium name="Lawrence Berkeley National Laboratory"/>
            <person name="Steindorff A."/>
            <person name="Hensen N."/>
            <person name="Bonometti L."/>
            <person name="Westerberg I."/>
            <person name="Brannstrom I.O."/>
            <person name="Guillou S."/>
            <person name="Cros-Aarteil S."/>
            <person name="Calhoun S."/>
            <person name="Haridas S."/>
            <person name="Kuo A."/>
            <person name="Mondo S."/>
            <person name="Pangilinan J."/>
            <person name="Riley R."/>
            <person name="Labutti K."/>
            <person name="Andreopoulos B."/>
            <person name="Lipzen A."/>
            <person name="Chen C."/>
            <person name="Yanf M."/>
            <person name="Daum C."/>
            <person name="Ng V."/>
            <person name="Clum A."/>
            <person name="Ohm R."/>
            <person name="Martin F."/>
            <person name="Silar P."/>
            <person name="Natvig D."/>
            <person name="Lalanne C."/>
            <person name="Gautier V."/>
            <person name="Ament-Velasquez S.L."/>
            <person name="Kruys A."/>
            <person name="Hutchinson M.I."/>
            <person name="Powell A.J."/>
            <person name="Barry K."/>
            <person name="Miller A.N."/>
            <person name="Grigoriev I.V."/>
            <person name="Debuchy R."/>
            <person name="Gladieux P."/>
            <person name="Thoren M.H."/>
            <person name="Johannesson H."/>
        </authorList>
    </citation>
    <scope>NUCLEOTIDE SEQUENCE</scope>
    <source>
        <strain evidence="1">CBS 757.83</strain>
    </source>
</reference>
<dbReference type="Proteomes" id="UP001305647">
    <property type="component" value="Unassembled WGS sequence"/>
</dbReference>
<evidence type="ECO:0000313" key="2">
    <source>
        <dbReference type="Proteomes" id="UP001305647"/>
    </source>
</evidence>
<dbReference type="AlphaFoldDB" id="A0AAN6Q767"/>
<organism evidence="1 2">
    <name type="scientific">Parathielavia hyrcaniae</name>
    <dbReference type="NCBI Taxonomy" id="113614"/>
    <lineage>
        <taxon>Eukaryota</taxon>
        <taxon>Fungi</taxon>
        <taxon>Dikarya</taxon>
        <taxon>Ascomycota</taxon>
        <taxon>Pezizomycotina</taxon>
        <taxon>Sordariomycetes</taxon>
        <taxon>Sordariomycetidae</taxon>
        <taxon>Sordariales</taxon>
        <taxon>Chaetomiaceae</taxon>
        <taxon>Parathielavia</taxon>
    </lineage>
</organism>
<proteinExistence type="predicted"/>